<dbReference type="AlphaFoldDB" id="A0A5M5AGV3"/>
<protein>
    <submittedName>
        <fullName evidence="4">DUF3575 domain-containing protein</fullName>
    </submittedName>
</protein>
<dbReference type="EMBL" id="VWLX01000023">
    <property type="protein sequence ID" value="KAA3800074.1"/>
    <property type="molecule type" value="Genomic_DNA"/>
</dbReference>
<keyword evidence="2" id="KW-0732">Signal</keyword>
<dbReference type="Pfam" id="PF00691">
    <property type="entry name" value="OmpA"/>
    <property type="match status" value="1"/>
</dbReference>
<gene>
    <name evidence="4" type="ORF">F3F51_23470</name>
    <name evidence="5" type="ORF">PO240_23445</name>
</gene>
<dbReference type="InterPro" id="IPR036737">
    <property type="entry name" value="OmpA-like_sf"/>
</dbReference>
<dbReference type="Proteomes" id="UP001214017">
    <property type="component" value="Unassembled WGS sequence"/>
</dbReference>
<dbReference type="InterPro" id="IPR006665">
    <property type="entry name" value="OmpA-like"/>
</dbReference>
<reference evidence="5" key="2">
    <citation type="submission" date="2022-10" db="EMBL/GenBank/DDBJ databases">
        <title>Human gut microbiome strain richness.</title>
        <authorList>
            <person name="Chen-Liaw A."/>
        </authorList>
    </citation>
    <scope>NUCLEOTIDE SEQUENCE</scope>
    <source>
        <strain evidence="5">F7_m1001271B151109d0_201107</strain>
    </source>
</reference>
<evidence type="ECO:0000259" key="3">
    <source>
        <dbReference type="PROSITE" id="PS51123"/>
    </source>
</evidence>
<evidence type="ECO:0000256" key="2">
    <source>
        <dbReference type="SAM" id="SignalP"/>
    </source>
</evidence>
<feature type="domain" description="OmpA-like" evidence="3">
    <location>
        <begin position="36"/>
        <end position="158"/>
    </location>
</feature>
<dbReference type="PROSITE" id="PS51123">
    <property type="entry name" value="OMPA_2"/>
    <property type="match status" value="1"/>
</dbReference>
<evidence type="ECO:0000313" key="5">
    <source>
        <dbReference type="EMBL" id="MDC2410832.1"/>
    </source>
</evidence>
<evidence type="ECO:0000313" key="4">
    <source>
        <dbReference type="EMBL" id="KAA3800074.1"/>
    </source>
</evidence>
<dbReference type="RefSeq" id="WP_004323683.1">
    <property type="nucleotide sequence ID" value="NZ_BAABYJ010000001.1"/>
</dbReference>
<accession>A0A5M5AGV3</accession>
<sequence length="401" mass="45700">MEYLRRKLCLLAGSILLTCAAWGQTLPTDSITKDPEAWYIHFKTGKSNLDLDYNGNRGTLQRCIDRVQEIIDKNEYVIDHIRIIGYASPEGPLTLNLRLSAARADVLKDYLVAKTGLSSNLFEVVAGGENWNELRVMVEKSNIKEKDRVLDILDHTPEGVDPEIALKKLPGGTYRYMLTNFYPKLRSASSVQLLRIVPVVAPPVVKEEIKVVEVDTVKRTPQKPVVQEPEPCRCDPPLMAIKTNLASWAALITPNIELEAYLGSRYSIAVEGAYRWLKDSKAKGNSYNVASVSPEIRMYVRDDRSFQSSYWGLYGLYGEYDVKFGSTGRQGNIRGLGISYGYIFKFNRFDCLYFDLGISAGYNRLRYDKYFWYDPCNAFKEHKGKNYWGPSKIKASLVWRF</sequence>
<dbReference type="EMBL" id="JAQNWR010000022">
    <property type="protein sequence ID" value="MDC2410832.1"/>
    <property type="molecule type" value="Genomic_DNA"/>
</dbReference>
<dbReference type="Gene3D" id="3.30.1330.60">
    <property type="entry name" value="OmpA-like domain"/>
    <property type="match status" value="1"/>
</dbReference>
<dbReference type="GO" id="GO:0016020">
    <property type="term" value="C:membrane"/>
    <property type="evidence" value="ECO:0007669"/>
    <property type="project" value="UniProtKB-UniRule"/>
</dbReference>
<organism evidence="4 6">
    <name type="scientific">Bacteroides ovatus</name>
    <dbReference type="NCBI Taxonomy" id="28116"/>
    <lineage>
        <taxon>Bacteria</taxon>
        <taxon>Pseudomonadati</taxon>
        <taxon>Bacteroidota</taxon>
        <taxon>Bacteroidia</taxon>
        <taxon>Bacteroidales</taxon>
        <taxon>Bacteroidaceae</taxon>
        <taxon>Bacteroides</taxon>
    </lineage>
</organism>
<dbReference type="Pfam" id="PF12099">
    <property type="entry name" value="DUF3575"/>
    <property type="match status" value="1"/>
</dbReference>
<evidence type="ECO:0000256" key="1">
    <source>
        <dbReference type="PROSITE-ProRule" id="PRU00473"/>
    </source>
</evidence>
<name>A0A5M5AGV3_BACOV</name>
<feature type="chain" id="PRO_5042378663" evidence="2">
    <location>
        <begin position="24"/>
        <end position="401"/>
    </location>
</feature>
<proteinExistence type="predicted"/>
<reference evidence="4 6" key="1">
    <citation type="journal article" date="2019" name="Nat. Med.">
        <title>A library of human gut bacterial isolates paired with longitudinal multiomics data enables mechanistic microbiome research.</title>
        <authorList>
            <person name="Poyet M."/>
            <person name="Groussin M."/>
            <person name="Gibbons S.M."/>
            <person name="Avila-Pacheco J."/>
            <person name="Jiang X."/>
            <person name="Kearney S.M."/>
            <person name="Perrotta A.R."/>
            <person name="Berdy B."/>
            <person name="Zhao S."/>
            <person name="Lieberman T.D."/>
            <person name="Swanson P.K."/>
            <person name="Smith M."/>
            <person name="Roesemann S."/>
            <person name="Alexander J.E."/>
            <person name="Rich S.A."/>
            <person name="Livny J."/>
            <person name="Vlamakis H."/>
            <person name="Clish C."/>
            <person name="Bullock K."/>
            <person name="Deik A."/>
            <person name="Scott J."/>
            <person name="Pierce K.A."/>
            <person name="Xavier R.J."/>
            <person name="Alm E.J."/>
        </authorList>
    </citation>
    <scope>NUCLEOTIDE SEQUENCE [LARGE SCALE GENOMIC DNA]</scope>
    <source>
        <strain evidence="4 6">BIOML-A183</strain>
    </source>
</reference>
<keyword evidence="1" id="KW-0472">Membrane</keyword>
<dbReference type="SUPFAM" id="SSF103088">
    <property type="entry name" value="OmpA-like"/>
    <property type="match status" value="1"/>
</dbReference>
<evidence type="ECO:0000313" key="6">
    <source>
        <dbReference type="Proteomes" id="UP000460135"/>
    </source>
</evidence>
<comment type="caution">
    <text evidence="4">The sequence shown here is derived from an EMBL/GenBank/DDBJ whole genome shotgun (WGS) entry which is preliminary data.</text>
</comment>
<dbReference type="InterPro" id="IPR021958">
    <property type="entry name" value="DUF3575"/>
</dbReference>
<dbReference type="Proteomes" id="UP000460135">
    <property type="component" value="Unassembled WGS sequence"/>
</dbReference>
<feature type="signal peptide" evidence="2">
    <location>
        <begin position="1"/>
        <end position="23"/>
    </location>
</feature>